<gene>
    <name evidence="2" type="ORF">Trco_000246</name>
</gene>
<evidence type="ECO:0000313" key="3">
    <source>
        <dbReference type="Proteomes" id="UP000827724"/>
    </source>
</evidence>
<feature type="region of interest" description="Disordered" evidence="1">
    <location>
        <begin position="72"/>
        <end position="177"/>
    </location>
</feature>
<protein>
    <recommendedName>
        <fullName evidence="4">Myb-like domain-containing protein</fullName>
    </recommendedName>
</protein>
<accession>A0A9P8QPX5</accession>
<feature type="compositionally biased region" description="Basic and acidic residues" evidence="1">
    <location>
        <begin position="133"/>
        <end position="145"/>
    </location>
</feature>
<comment type="caution">
    <text evidence="2">The sequence shown here is derived from an EMBL/GenBank/DDBJ whole genome shotgun (WGS) entry which is preliminary data.</text>
</comment>
<dbReference type="EMBL" id="JAIWOZ010000001">
    <property type="protein sequence ID" value="KAH6610226.1"/>
    <property type="molecule type" value="Genomic_DNA"/>
</dbReference>
<reference evidence="2" key="1">
    <citation type="submission" date="2021-08" db="EMBL/GenBank/DDBJ databases">
        <title>Chromosome-Level Trichoderma cornu-damae using Hi-C Data.</title>
        <authorList>
            <person name="Kim C.S."/>
        </authorList>
    </citation>
    <scope>NUCLEOTIDE SEQUENCE</scope>
    <source>
        <strain evidence="2">KA19-0412C</strain>
    </source>
</reference>
<organism evidence="2 3">
    <name type="scientific">Trichoderma cornu-damae</name>
    <dbReference type="NCBI Taxonomy" id="654480"/>
    <lineage>
        <taxon>Eukaryota</taxon>
        <taxon>Fungi</taxon>
        <taxon>Dikarya</taxon>
        <taxon>Ascomycota</taxon>
        <taxon>Pezizomycotina</taxon>
        <taxon>Sordariomycetes</taxon>
        <taxon>Hypocreomycetidae</taxon>
        <taxon>Hypocreales</taxon>
        <taxon>Hypocreaceae</taxon>
        <taxon>Trichoderma</taxon>
    </lineage>
</organism>
<keyword evidence="3" id="KW-1185">Reference proteome</keyword>
<dbReference type="Proteomes" id="UP000827724">
    <property type="component" value="Unassembled WGS sequence"/>
</dbReference>
<proteinExistence type="predicted"/>
<feature type="compositionally biased region" description="Acidic residues" evidence="1">
    <location>
        <begin position="111"/>
        <end position="123"/>
    </location>
</feature>
<evidence type="ECO:0000313" key="2">
    <source>
        <dbReference type="EMBL" id="KAH6610226.1"/>
    </source>
</evidence>
<name>A0A9P8QPX5_9HYPO</name>
<dbReference type="OrthoDB" id="5231339at2759"/>
<evidence type="ECO:0008006" key="4">
    <source>
        <dbReference type="Google" id="ProtNLM"/>
    </source>
</evidence>
<dbReference type="AlphaFoldDB" id="A0A9P8QPX5"/>
<feature type="compositionally biased region" description="Polar residues" evidence="1">
    <location>
        <begin position="147"/>
        <end position="157"/>
    </location>
</feature>
<sequence length="177" mass="19603">MAPQDKKWDDSAERDLCVAIILGNQDPGKSRHNWPRIAEIMGSLGYSFTKDAMSQHFSKTIMRDFRARHDSAAALESPPLSAQKAKAAGKAIITPSKKRTKKSTRGKDQLTDMDDDEDDDLDLEPTPSKRPKKENDKGARVKKENIAVQSASASNNEVAFRAWSAQSSSPAESHPFY</sequence>
<feature type="compositionally biased region" description="Low complexity" evidence="1">
    <location>
        <begin position="72"/>
        <end position="91"/>
    </location>
</feature>
<evidence type="ECO:0000256" key="1">
    <source>
        <dbReference type="SAM" id="MobiDB-lite"/>
    </source>
</evidence>